<evidence type="ECO:0000256" key="1">
    <source>
        <dbReference type="SAM" id="Phobius"/>
    </source>
</evidence>
<keyword evidence="1" id="KW-1133">Transmembrane helix</keyword>
<sequence length="516" mass="55884">MLTFLAPSGLLALLGIAVPLAIHLWNRRPARTVPVGSIRWLAAAANRRLRNLKLEQLALLLLRGLLLAVLALAQAGPVWRQPAPPRRGQVFVSPELLGSESVAAVRPAIDSLRGRGFVLRQLAPGFPRISDTTWRQATPLSDSVLRPLATQSFWSRVRQATDSFPGQPLRVYSSAALRHFQGVRPTLPPNVSWQTVPLPTTATTWLTAASLPTPDSVRLVLRYGTEDHVSTSFRTVAKPRSANGLLPRVAGLPPLRYEERSNGPSSIRVLAADSPRVAVRTQPLRLWLYHDADHALDARYLQAALRAAALGLAGRLELTSSATPPPVGQRLDWLCWLANSSVPTAWQQRVPQGLTLWQDGRGPSVAVATSFGVASQPARYSLARLDTAAAAGASIWQTATGQPVLSRQTSGQGIIYRFHSRLHPAWSALADSPDLPLLWLSLLEPAASPPPSASDPRQLDAAQLVSRQSTVEAATPLPNAPTDVELRTWFVLAAAVLWGLERWVTNRISSSKALAV</sequence>
<name>A0A4Z0PS12_9BACT</name>
<dbReference type="Pfam" id="PF07584">
    <property type="entry name" value="BatA"/>
    <property type="match status" value="1"/>
</dbReference>
<gene>
    <name evidence="3" type="ORF">E5K00_21220</name>
</gene>
<feature type="transmembrane region" description="Helical" evidence="1">
    <location>
        <begin position="57"/>
        <end position="79"/>
    </location>
</feature>
<accession>A0A4Z0PS12</accession>
<proteinExistence type="predicted"/>
<feature type="domain" description="Aerotolerance regulator N-terminal" evidence="2">
    <location>
        <begin position="1"/>
        <end position="77"/>
    </location>
</feature>
<dbReference type="EMBL" id="SRLC01000003">
    <property type="protein sequence ID" value="TGE20517.1"/>
    <property type="molecule type" value="Genomic_DNA"/>
</dbReference>
<comment type="caution">
    <text evidence="3">The sequence shown here is derived from an EMBL/GenBank/DDBJ whole genome shotgun (WGS) entry which is preliminary data.</text>
</comment>
<dbReference type="NCBIfam" id="TIGR02226">
    <property type="entry name" value="two_anch"/>
    <property type="match status" value="1"/>
</dbReference>
<dbReference type="Proteomes" id="UP000297549">
    <property type="component" value="Unassembled WGS sequence"/>
</dbReference>
<evidence type="ECO:0000313" key="3">
    <source>
        <dbReference type="EMBL" id="TGE20517.1"/>
    </source>
</evidence>
<keyword evidence="1" id="KW-0812">Transmembrane</keyword>
<protein>
    <recommendedName>
        <fullName evidence="2">Aerotolerance regulator N-terminal domain-containing protein</fullName>
    </recommendedName>
</protein>
<feature type="transmembrane region" description="Helical" evidence="1">
    <location>
        <begin position="6"/>
        <end position="25"/>
    </location>
</feature>
<evidence type="ECO:0000259" key="2">
    <source>
        <dbReference type="Pfam" id="PF07584"/>
    </source>
</evidence>
<dbReference type="RefSeq" id="WP_135465318.1">
    <property type="nucleotide sequence ID" value="NZ_SRLC01000003.1"/>
</dbReference>
<dbReference type="AlphaFoldDB" id="A0A4Z0PS12"/>
<dbReference type="OrthoDB" id="890881at2"/>
<reference evidence="3 4" key="1">
    <citation type="submission" date="2019-04" db="EMBL/GenBank/DDBJ databases">
        <authorList>
            <person name="Feng G."/>
            <person name="Zhang J."/>
            <person name="Zhu H."/>
        </authorList>
    </citation>
    <scope>NUCLEOTIDE SEQUENCE [LARGE SCALE GENOMIC DNA]</scope>
    <source>
        <strain evidence="3 4">JCM 31653</strain>
    </source>
</reference>
<keyword evidence="4" id="KW-1185">Reference proteome</keyword>
<organism evidence="3 4">
    <name type="scientific">Hymenobacter aquaticus</name>
    <dbReference type="NCBI Taxonomy" id="1867101"/>
    <lineage>
        <taxon>Bacteria</taxon>
        <taxon>Pseudomonadati</taxon>
        <taxon>Bacteroidota</taxon>
        <taxon>Cytophagia</taxon>
        <taxon>Cytophagales</taxon>
        <taxon>Hymenobacteraceae</taxon>
        <taxon>Hymenobacter</taxon>
    </lineage>
</organism>
<evidence type="ECO:0000313" key="4">
    <source>
        <dbReference type="Proteomes" id="UP000297549"/>
    </source>
</evidence>
<dbReference type="InterPro" id="IPR011933">
    <property type="entry name" value="Double_TM_dom"/>
</dbReference>
<dbReference type="PANTHER" id="PTHR37464">
    <property type="entry name" value="BLL2463 PROTEIN"/>
    <property type="match status" value="1"/>
</dbReference>
<dbReference type="PANTHER" id="PTHR37464:SF1">
    <property type="entry name" value="BLL2463 PROTEIN"/>
    <property type="match status" value="1"/>
</dbReference>
<dbReference type="InterPro" id="IPR024163">
    <property type="entry name" value="Aerotolerance_reg_N"/>
</dbReference>
<keyword evidence="1" id="KW-0472">Membrane</keyword>